<dbReference type="InterPro" id="IPR025875">
    <property type="entry name" value="Leu-rich_rpt_4"/>
</dbReference>
<reference evidence="5 6" key="1">
    <citation type="submission" date="2018-07" db="EMBL/GenBank/DDBJ databases">
        <title>The complete nuclear genome of the prasinophyte Chloropicon primus (CCMP1205).</title>
        <authorList>
            <person name="Pombert J.-F."/>
            <person name="Otis C."/>
            <person name="Turmel M."/>
            <person name="Lemieux C."/>
        </authorList>
    </citation>
    <scope>NUCLEOTIDE SEQUENCE [LARGE SCALE GENOMIC DNA]</scope>
    <source>
        <strain evidence="5 6">CCMP1205</strain>
    </source>
</reference>
<sequence>MKRPKVLSEPLKQLVGEGRNEKYVRECTELHLANQGIEEIHGFERLSNLEVLWLNNNKLVSVTNLDANFRIKELYLHSNMITSLQGSIRKFHFLQILNLENNCLSDLHKVLETFHSFQFLHTLALKGNPCCLESNYRLHTIHRVPSLHVLDYHVVTDEEMLQVQNFVGIGLSTENLAFGKAAITRTGEWSKKVPEVSQLERTLRKTVEDIRKEKQDSGRGGPSSLSSKLKTSSQYGRSRVNYSSDLLEGNYKSKDVFRLYSWKLDMDENELKKGLRKPGSKTVEKVATAALGIEVIDI</sequence>
<feature type="compositionally biased region" description="Low complexity" evidence="4">
    <location>
        <begin position="223"/>
        <end position="232"/>
    </location>
</feature>
<evidence type="ECO:0000256" key="2">
    <source>
        <dbReference type="ARBA" id="ARBA00022614"/>
    </source>
</evidence>
<accession>A0A5B8MVZ2</accession>
<evidence type="ECO:0000256" key="4">
    <source>
        <dbReference type="SAM" id="MobiDB-lite"/>
    </source>
</evidence>
<dbReference type="InterPro" id="IPR001611">
    <property type="entry name" value="Leu-rich_rpt"/>
</dbReference>
<name>A0A5B8MVZ2_9CHLO</name>
<dbReference type="InterPro" id="IPR042655">
    <property type="entry name" value="LRC72"/>
</dbReference>
<evidence type="ECO:0000313" key="5">
    <source>
        <dbReference type="EMBL" id="QDZ24978.1"/>
    </source>
</evidence>
<dbReference type="PANTHER" id="PTHR46759:SF1">
    <property type="entry name" value="LEUCINE-RICH REPEAT-CONTAINING PROTEIN 72"/>
    <property type="match status" value="1"/>
</dbReference>
<dbReference type="Pfam" id="PF14580">
    <property type="entry name" value="LRR_9"/>
    <property type="match status" value="1"/>
</dbReference>
<dbReference type="Pfam" id="PF12799">
    <property type="entry name" value="LRR_4"/>
    <property type="match status" value="1"/>
</dbReference>
<proteinExistence type="predicted"/>
<keyword evidence="3" id="KW-0677">Repeat</keyword>
<dbReference type="AlphaFoldDB" id="A0A5B8MVZ2"/>
<keyword evidence="2" id="KW-0433">Leucine-rich repeat</keyword>
<gene>
    <name evidence="5" type="ORF">A3770_15p74960</name>
</gene>
<dbReference type="PANTHER" id="PTHR46759">
    <property type="entry name" value="LEUCINE-RICH REPEAT-CONTAINING PROTEIN 72"/>
    <property type="match status" value="1"/>
</dbReference>
<dbReference type="PROSITE" id="PS51450">
    <property type="entry name" value="LRR"/>
    <property type="match status" value="1"/>
</dbReference>
<dbReference type="InterPro" id="IPR032675">
    <property type="entry name" value="LRR_dom_sf"/>
</dbReference>
<evidence type="ECO:0000313" key="6">
    <source>
        <dbReference type="Proteomes" id="UP000316726"/>
    </source>
</evidence>
<dbReference type="Proteomes" id="UP000316726">
    <property type="component" value="Chromosome 15"/>
</dbReference>
<dbReference type="EMBL" id="CP031048">
    <property type="protein sequence ID" value="QDZ24978.1"/>
    <property type="molecule type" value="Genomic_DNA"/>
</dbReference>
<feature type="region of interest" description="Disordered" evidence="4">
    <location>
        <begin position="211"/>
        <end position="232"/>
    </location>
</feature>
<dbReference type="GO" id="GO:0005930">
    <property type="term" value="C:axoneme"/>
    <property type="evidence" value="ECO:0007669"/>
    <property type="project" value="UniProtKB-SubCell"/>
</dbReference>
<organism evidence="5 6">
    <name type="scientific">Chloropicon primus</name>
    <dbReference type="NCBI Taxonomy" id="1764295"/>
    <lineage>
        <taxon>Eukaryota</taxon>
        <taxon>Viridiplantae</taxon>
        <taxon>Chlorophyta</taxon>
        <taxon>Chloropicophyceae</taxon>
        <taxon>Chloropicales</taxon>
        <taxon>Chloropicaceae</taxon>
        <taxon>Chloropicon</taxon>
    </lineage>
</organism>
<dbReference type="OrthoDB" id="1517790at2759"/>
<dbReference type="SUPFAM" id="SSF52058">
    <property type="entry name" value="L domain-like"/>
    <property type="match status" value="1"/>
</dbReference>
<protein>
    <submittedName>
        <fullName evidence="5">Uncharacterized protein</fullName>
    </submittedName>
</protein>
<comment type="subcellular location">
    <subcellularLocation>
        <location evidence="1">Cytoplasm</location>
        <location evidence="1">Cytoskeleton</location>
        <location evidence="1">Cilium axoneme</location>
    </subcellularLocation>
</comment>
<dbReference type="Gene3D" id="3.80.10.10">
    <property type="entry name" value="Ribonuclease Inhibitor"/>
    <property type="match status" value="1"/>
</dbReference>
<keyword evidence="6" id="KW-1185">Reference proteome</keyword>
<dbReference type="STRING" id="1764295.A0A5B8MVZ2"/>
<evidence type="ECO:0000256" key="1">
    <source>
        <dbReference type="ARBA" id="ARBA00004430"/>
    </source>
</evidence>
<evidence type="ECO:0000256" key="3">
    <source>
        <dbReference type="ARBA" id="ARBA00022737"/>
    </source>
</evidence>